<comment type="caution">
    <text evidence="11">The sequence shown here is derived from an EMBL/GenBank/DDBJ whole genome shotgun (WGS) entry which is preliminary data.</text>
</comment>
<keyword evidence="12" id="KW-1185">Reference proteome</keyword>
<keyword evidence="2 8" id="KW-0812">Transmembrane</keyword>
<evidence type="ECO:0000259" key="10">
    <source>
        <dbReference type="PROSITE" id="PS50262"/>
    </source>
</evidence>
<evidence type="ECO:0000256" key="3">
    <source>
        <dbReference type="ARBA" id="ARBA00022989"/>
    </source>
</evidence>
<keyword evidence="6 8" id="KW-0675">Receptor</keyword>
<keyword evidence="7 8" id="KW-0807">Transducer</keyword>
<dbReference type="Pfam" id="PF00001">
    <property type="entry name" value="7tm_1"/>
    <property type="match status" value="1"/>
</dbReference>
<sequence>MHDFQAFQDNVAHSDGKYARDPAFYISMLVICVISVLMNCLVLIVILKGKARRISIDSYIFNLTVCDILQAGVVLPMHFKNATERKEGFDAGEVECKLIMFLPLMTVMASISTMVAIAIDRCQTIVRNRRLKVQRSLWIIAGIWLFSACVSSPQLYEYNIYDSSKENRTAMIKECGSHGIVKNFQTIYAACVFLIAYAIPLVLLLFGYTCIVLYIWKTSLIIRKQQQLEHAINPSGSSNPLSKKKIRVLKMLITIAVVFVLLWTPYFVIFALEEIRGEDDTASQGGWLHTVGETMTTLSTATNPIIYIVFRHDFRQSLAKVICCCEKCNNVVNPLT</sequence>
<dbReference type="SUPFAM" id="SSF81321">
    <property type="entry name" value="Family A G protein-coupled receptor-like"/>
    <property type="match status" value="1"/>
</dbReference>
<evidence type="ECO:0000256" key="1">
    <source>
        <dbReference type="ARBA" id="ARBA00004141"/>
    </source>
</evidence>
<feature type="transmembrane region" description="Helical" evidence="9">
    <location>
        <begin position="59"/>
        <end position="79"/>
    </location>
</feature>
<evidence type="ECO:0000256" key="5">
    <source>
        <dbReference type="ARBA" id="ARBA00023136"/>
    </source>
</evidence>
<evidence type="ECO:0000256" key="4">
    <source>
        <dbReference type="ARBA" id="ARBA00023040"/>
    </source>
</evidence>
<keyword evidence="3 9" id="KW-1133">Transmembrane helix</keyword>
<dbReference type="InterPro" id="IPR000276">
    <property type="entry name" value="GPCR_Rhodpsn"/>
</dbReference>
<dbReference type="CDD" id="cd00637">
    <property type="entry name" value="7tm_classA_rhodopsin-like"/>
    <property type="match status" value="1"/>
</dbReference>
<feature type="transmembrane region" description="Helical" evidence="9">
    <location>
        <begin position="137"/>
        <end position="156"/>
    </location>
</feature>
<evidence type="ECO:0000256" key="8">
    <source>
        <dbReference type="RuleBase" id="RU000688"/>
    </source>
</evidence>
<keyword evidence="4 8" id="KW-0297">G-protein coupled receptor</keyword>
<feature type="transmembrane region" description="Helical" evidence="9">
    <location>
        <begin position="23"/>
        <end position="47"/>
    </location>
</feature>
<dbReference type="GO" id="GO:0004930">
    <property type="term" value="F:G protein-coupled receptor activity"/>
    <property type="evidence" value="ECO:0007669"/>
    <property type="project" value="UniProtKB-KW"/>
</dbReference>
<evidence type="ECO:0000256" key="6">
    <source>
        <dbReference type="ARBA" id="ARBA00023170"/>
    </source>
</evidence>
<evidence type="ECO:0000256" key="2">
    <source>
        <dbReference type="ARBA" id="ARBA00022692"/>
    </source>
</evidence>
<comment type="subcellular location">
    <subcellularLocation>
        <location evidence="1">Membrane</location>
        <topology evidence="1">Multi-pass membrane protein</topology>
    </subcellularLocation>
</comment>
<evidence type="ECO:0000256" key="7">
    <source>
        <dbReference type="ARBA" id="ARBA00023224"/>
    </source>
</evidence>
<dbReference type="GO" id="GO:0016020">
    <property type="term" value="C:membrane"/>
    <property type="evidence" value="ECO:0007669"/>
    <property type="project" value="UniProtKB-SubCell"/>
</dbReference>
<dbReference type="InterPro" id="IPR017452">
    <property type="entry name" value="GPCR_Rhodpsn_7TM"/>
</dbReference>
<dbReference type="PANTHER" id="PTHR45695">
    <property type="entry name" value="LEUCOKININ RECEPTOR-RELATED"/>
    <property type="match status" value="1"/>
</dbReference>
<dbReference type="PANTHER" id="PTHR45695:SF9">
    <property type="entry name" value="LEUCOKININ RECEPTOR"/>
    <property type="match status" value="1"/>
</dbReference>
<feature type="transmembrane region" description="Helical" evidence="9">
    <location>
        <begin position="187"/>
        <end position="216"/>
    </location>
</feature>
<dbReference type="EMBL" id="JBJQND010000012">
    <property type="protein sequence ID" value="KAL3859209.1"/>
    <property type="molecule type" value="Genomic_DNA"/>
</dbReference>
<feature type="domain" description="G-protein coupled receptors family 1 profile" evidence="10">
    <location>
        <begin position="38"/>
        <end position="307"/>
    </location>
</feature>
<dbReference type="PRINTS" id="PR00237">
    <property type="entry name" value="GPCRRHODOPSN"/>
</dbReference>
<evidence type="ECO:0000256" key="9">
    <source>
        <dbReference type="SAM" id="Phobius"/>
    </source>
</evidence>
<proteinExistence type="inferred from homology"/>
<feature type="transmembrane region" description="Helical" evidence="9">
    <location>
        <begin position="251"/>
        <end position="272"/>
    </location>
</feature>
<organism evidence="11 12">
    <name type="scientific">Sinanodonta woodiana</name>
    <name type="common">Chinese pond mussel</name>
    <name type="synonym">Anodonta woodiana</name>
    <dbReference type="NCBI Taxonomy" id="1069815"/>
    <lineage>
        <taxon>Eukaryota</taxon>
        <taxon>Metazoa</taxon>
        <taxon>Spiralia</taxon>
        <taxon>Lophotrochozoa</taxon>
        <taxon>Mollusca</taxon>
        <taxon>Bivalvia</taxon>
        <taxon>Autobranchia</taxon>
        <taxon>Heteroconchia</taxon>
        <taxon>Palaeoheterodonta</taxon>
        <taxon>Unionida</taxon>
        <taxon>Unionoidea</taxon>
        <taxon>Unionidae</taxon>
        <taxon>Unioninae</taxon>
        <taxon>Sinanodonta</taxon>
    </lineage>
</organism>
<accession>A0ABD3VC97</accession>
<evidence type="ECO:0000313" key="11">
    <source>
        <dbReference type="EMBL" id="KAL3859209.1"/>
    </source>
</evidence>
<evidence type="ECO:0000313" key="12">
    <source>
        <dbReference type="Proteomes" id="UP001634394"/>
    </source>
</evidence>
<dbReference type="Gene3D" id="1.20.1070.10">
    <property type="entry name" value="Rhodopsin 7-helix transmembrane proteins"/>
    <property type="match status" value="1"/>
</dbReference>
<dbReference type="Proteomes" id="UP001634394">
    <property type="component" value="Unassembled WGS sequence"/>
</dbReference>
<name>A0ABD3VC97_SINWO</name>
<reference evidence="11 12" key="1">
    <citation type="submission" date="2024-11" db="EMBL/GenBank/DDBJ databases">
        <title>Chromosome-level genome assembly of the freshwater bivalve Anodonta woodiana.</title>
        <authorList>
            <person name="Chen X."/>
        </authorList>
    </citation>
    <scope>NUCLEOTIDE SEQUENCE [LARGE SCALE GENOMIC DNA]</scope>
    <source>
        <strain evidence="11">MN2024</strain>
        <tissue evidence="11">Gills</tissue>
    </source>
</reference>
<keyword evidence="5 9" id="KW-0472">Membrane</keyword>
<gene>
    <name evidence="11" type="ORF">ACJMK2_009438</name>
</gene>
<dbReference type="PROSITE" id="PS50262">
    <property type="entry name" value="G_PROTEIN_RECEP_F1_2"/>
    <property type="match status" value="1"/>
</dbReference>
<dbReference type="PROSITE" id="PS00237">
    <property type="entry name" value="G_PROTEIN_RECEP_F1_1"/>
    <property type="match status" value="1"/>
</dbReference>
<feature type="transmembrane region" description="Helical" evidence="9">
    <location>
        <begin position="99"/>
        <end position="117"/>
    </location>
</feature>
<protein>
    <recommendedName>
        <fullName evidence="10">G-protein coupled receptors family 1 profile domain-containing protein</fullName>
    </recommendedName>
</protein>
<dbReference type="AlphaFoldDB" id="A0ABD3VC97"/>
<comment type="similarity">
    <text evidence="8">Belongs to the G-protein coupled receptor 1 family.</text>
</comment>